<feature type="domain" description="Formylmethanofuran dehydrogenase subunit E" evidence="1">
    <location>
        <begin position="17"/>
        <end position="124"/>
    </location>
</feature>
<dbReference type="Gene3D" id="3.30.1330.130">
    <property type="match status" value="1"/>
</dbReference>
<dbReference type="SUPFAM" id="SSF143555">
    <property type="entry name" value="FwdE-like"/>
    <property type="match status" value="1"/>
</dbReference>
<dbReference type="RefSeq" id="WP_052218577.1">
    <property type="nucleotide sequence ID" value="NZ_LGTE01000019.1"/>
</dbReference>
<proteinExistence type="predicted"/>
<reference evidence="3" key="1">
    <citation type="submission" date="2015-07" db="EMBL/GenBank/DDBJ databases">
        <title>Complete Genome of Thermincola ferriacetica strain Z-0001T.</title>
        <authorList>
            <person name="Lusk B."/>
            <person name="Badalamenti J.P."/>
            <person name="Parameswaran P."/>
            <person name="Bond D.R."/>
            <person name="Torres C.I."/>
        </authorList>
    </citation>
    <scope>NUCLEOTIDE SEQUENCE [LARGE SCALE GENOMIC DNA]</scope>
    <source>
        <strain evidence="3">Z-0001</strain>
    </source>
</reference>
<name>A0A0L6W0S2_9FIRM</name>
<evidence type="ECO:0000313" key="3">
    <source>
        <dbReference type="Proteomes" id="UP000037175"/>
    </source>
</evidence>
<dbReference type="Pfam" id="PF02663">
    <property type="entry name" value="FmdE"/>
    <property type="match status" value="1"/>
</dbReference>
<accession>A0A0L6W0S2</accession>
<comment type="caution">
    <text evidence="2">The sequence shown here is derived from an EMBL/GenBank/DDBJ whole genome shotgun (WGS) entry which is preliminary data.</text>
</comment>
<dbReference type="AlphaFoldDB" id="A0A0L6W0S2"/>
<dbReference type="Proteomes" id="UP000037175">
    <property type="component" value="Unassembled WGS sequence"/>
</dbReference>
<evidence type="ECO:0000313" key="2">
    <source>
        <dbReference type="EMBL" id="KNZ68978.1"/>
    </source>
</evidence>
<protein>
    <submittedName>
        <fullName evidence="2">Formylmethanofuran dehydrogenase subunit E</fullName>
    </submittedName>
</protein>
<organism evidence="2 3">
    <name type="scientific">Thermincola ferriacetica</name>
    <dbReference type="NCBI Taxonomy" id="281456"/>
    <lineage>
        <taxon>Bacteria</taxon>
        <taxon>Bacillati</taxon>
        <taxon>Bacillota</taxon>
        <taxon>Clostridia</taxon>
        <taxon>Eubacteriales</taxon>
        <taxon>Thermincolaceae</taxon>
        <taxon>Thermincola</taxon>
    </lineage>
</organism>
<keyword evidence="3" id="KW-1185">Reference proteome</keyword>
<gene>
    <name evidence="2" type="ORF">Tfer_2467</name>
</gene>
<dbReference type="EMBL" id="LGTE01000019">
    <property type="protein sequence ID" value="KNZ68978.1"/>
    <property type="molecule type" value="Genomic_DNA"/>
</dbReference>
<sequence>MDWKLLPPDLQELAEHHTHLCPGVLIGYKACKYAVDIIGLSENMLVIADRESCGNDAVRFLLKCDSEAGSFICRNGNGFSWSFYNKDEEEGVTLTLNANVMKQVSGDREQAMLWLLNVPADVLFTVQPFIPEENGSTGE</sequence>
<dbReference type="PANTHER" id="PTHR39418">
    <property type="entry name" value="DEHYDROGENASE-RELATED"/>
    <property type="match status" value="1"/>
</dbReference>
<dbReference type="InterPro" id="IPR053194">
    <property type="entry name" value="tRNA_methyltr_O"/>
</dbReference>
<evidence type="ECO:0000259" key="1">
    <source>
        <dbReference type="Pfam" id="PF02663"/>
    </source>
</evidence>
<dbReference type="InterPro" id="IPR003814">
    <property type="entry name" value="FmdEsu_dom"/>
</dbReference>
<dbReference type="PANTHER" id="PTHR39418:SF1">
    <property type="entry name" value="DEHYDROGENASE"/>
    <property type="match status" value="1"/>
</dbReference>